<dbReference type="InterPro" id="IPR012433">
    <property type="entry name" value="Imm11"/>
</dbReference>
<dbReference type="AlphaFoldDB" id="D0LTA6"/>
<sequence length="209" mass="23509">MTQQPHAFILFWDMDHLKDSGRDAMMTPFEGSERVAGWVHPRPLDLPAPIEFEANFPVIARSDYPSNNAGWPLMSPRMLAVLGQLGDIPHRRIPVRMLDRMAFADKRYMPDGSLRPEAVDERFVAVQLSEHIDAVDWEHSKCEMSTIDSSRVSYFERLVLAPPDAGLPPLFRLRAKPSHLLVSARARHALEDAGIRGVSFQSLPGAETT</sequence>
<dbReference type="KEGG" id="hoh:Hoch_1239"/>
<proteinExistence type="predicted"/>
<evidence type="ECO:0000259" key="1">
    <source>
        <dbReference type="Pfam" id="PF07791"/>
    </source>
</evidence>
<organism evidence="2 3">
    <name type="scientific">Haliangium ochraceum (strain DSM 14365 / JCM 11303 / SMP-2)</name>
    <dbReference type="NCBI Taxonomy" id="502025"/>
    <lineage>
        <taxon>Bacteria</taxon>
        <taxon>Pseudomonadati</taxon>
        <taxon>Myxococcota</taxon>
        <taxon>Polyangia</taxon>
        <taxon>Haliangiales</taxon>
        <taxon>Kofleriaceae</taxon>
        <taxon>Haliangium</taxon>
    </lineage>
</organism>
<evidence type="ECO:0000313" key="3">
    <source>
        <dbReference type="Proteomes" id="UP000001880"/>
    </source>
</evidence>
<dbReference type="EMBL" id="CP001804">
    <property type="protein sequence ID" value="ACY13801.1"/>
    <property type="molecule type" value="Genomic_DNA"/>
</dbReference>
<keyword evidence="3" id="KW-1185">Reference proteome</keyword>
<dbReference type="eggNOG" id="ENOG50343JZ">
    <property type="taxonomic scope" value="Bacteria"/>
</dbReference>
<dbReference type="Proteomes" id="UP000001880">
    <property type="component" value="Chromosome"/>
</dbReference>
<gene>
    <name evidence="2" type="ordered locus">Hoch_1239</name>
</gene>
<feature type="domain" description="Immunity MXAN-0049 protein" evidence="1">
    <location>
        <begin position="126"/>
        <end position="201"/>
    </location>
</feature>
<dbReference type="Pfam" id="PF07791">
    <property type="entry name" value="Imm11"/>
    <property type="match status" value="1"/>
</dbReference>
<evidence type="ECO:0000313" key="2">
    <source>
        <dbReference type="EMBL" id="ACY13801.1"/>
    </source>
</evidence>
<dbReference type="HOGENOM" id="CLU_1287340_0_0_7"/>
<name>D0LTA6_HALO1</name>
<dbReference type="OrthoDB" id="5382985at2"/>
<reference evidence="2 3" key="1">
    <citation type="journal article" date="2010" name="Stand. Genomic Sci.">
        <title>Complete genome sequence of Haliangium ochraceum type strain (SMP-2).</title>
        <authorList>
            <consortium name="US DOE Joint Genome Institute (JGI-PGF)"/>
            <person name="Ivanova N."/>
            <person name="Daum C."/>
            <person name="Lang E."/>
            <person name="Abt B."/>
            <person name="Kopitz M."/>
            <person name="Saunders E."/>
            <person name="Lapidus A."/>
            <person name="Lucas S."/>
            <person name="Glavina Del Rio T."/>
            <person name="Nolan M."/>
            <person name="Tice H."/>
            <person name="Copeland A."/>
            <person name="Cheng J.F."/>
            <person name="Chen F."/>
            <person name="Bruce D."/>
            <person name="Goodwin L."/>
            <person name="Pitluck S."/>
            <person name="Mavromatis K."/>
            <person name="Pati A."/>
            <person name="Mikhailova N."/>
            <person name="Chen A."/>
            <person name="Palaniappan K."/>
            <person name="Land M."/>
            <person name="Hauser L."/>
            <person name="Chang Y.J."/>
            <person name="Jeffries C.D."/>
            <person name="Detter J.C."/>
            <person name="Brettin T."/>
            <person name="Rohde M."/>
            <person name="Goker M."/>
            <person name="Bristow J."/>
            <person name="Markowitz V."/>
            <person name="Eisen J.A."/>
            <person name="Hugenholtz P."/>
            <person name="Kyrpides N.C."/>
            <person name="Klenk H.P."/>
        </authorList>
    </citation>
    <scope>NUCLEOTIDE SEQUENCE [LARGE SCALE GENOMIC DNA]</scope>
    <source>
        <strain evidence="3">DSM 14365 / CIP 107738 / JCM 11303 / AJ 13395 / SMP-2</strain>
    </source>
</reference>
<accession>D0LTA6</accession>
<protein>
    <recommendedName>
        <fullName evidence="1">Immunity MXAN-0049 protein domain-containing protein</fullName>
    </recommendedName>
</protein>